<name>A0ABR2N511_9ASPA</name>
<dbReference type="EMBL" id="JBBWWR010000001">
    <property type="protein sequence ID" value="KAK8971190.1"/>
    <property type="molecule type" value="Genomic_DNA"/>
</dbReference>
<dbReference type="InterPro" id="IPR032675">
    <property type="entry name" value="LRR_dom_sf"/>
</dbReference>
<accession>A0ABR2N511</accession>
<dbReference type="InterPro" id="IPR051824">
    <property type="entry name" value="LRR_Rcpt-Like_S/T_Kinase"/>
</dbReference>
<feature type="chain" id="PRO_5046773466" evidence="1">
    <location>
        <begin position="23"/>
        <end position="406"/>
    </location>
</feature>
<dbReference type="PANTHER" id="PTHR48006:SF34">
    <property type="entry name" value="OS08G0203700 PROTEIN"/>
    <property type="match status" value="1"/>
</dbReference>
<dbReference type="PANTHER" id="PTHR48006">
    <property type="entry name" value="LEUCINE-RICH REPEAT-CONTAINING PROTEIN DDB_G0281931-RELATED"/>
    <property type="match status" value="1"/>
</dbReference>
<dbReference type="SUPFAM" id="SSF52058">
    <property type="entry name" value="L domain-like"/>
    <property type="match status" value="1"/>
</dbReference>
<evidence type="ECO:0000313" key="2">
    <source>
        <dbReference type="EMBL" id="KAK8971190.1"/>
    </source>
</evidence>
<dbReference type="Proteomes" id="UP001412067">
    <property type="component" value="Unassembled WGS sequence"/>
</dbReference>
<dbReference type="Gene3D" id="3.80.10.10">
    <property type="entry name" value="Ribonuclease Inhibitor"/>
    <property type="match status" value="2"/>
</dbReference>
<organism evidence="2 3">
    <name type="scientific">Platanthera guangdongensis</name>
    <dbReference type="NCBI Taxonomy" id="2320717"/>
    <lineage>
        <taxon>Eukaryota</taxon>
        <taxon>Viridiplantae</taxon>
        <taxon>Streptophyta</taxon>
        <taxon>Embryophyta</taxon>
        <taxon>Tracheophyta</taxon>
        <taxon>Spermatophyta</taxon>
        <taxon>Magnoliopsida</taxon>
        <taxon>Liliopsida</taxon>
        <taxon>Asparagales</taxon>
        <taxon>Orchidaceae</taxon>
        <taxon>Orchidoideae</taxon>
        <taxon>Orchideae</taxon>
        <taxon>Orchidinae</taxon>
        <taxon>Platanthera</taxon>
    </lineage>
</organism>
<feature type="signal peptide" evidence="1">
    <location>
        <begin position="1"/>
        <end position="22"/>
    </location>
</feature>
<dbReference type="InterPro" id="IPR001611">
    <property type="entry name" value="Leu-rich_rpt"/>
</dbReference>
<evidence type="ECO:0000256" key="1">
    <source>
        <dbReference type="SAM" id="SignalP"/>
    </source>
</evidence>
<dbReference type="Pfam" id="PF00560">
    <property type="entry name" value="LRR_1"/>
    <property type="match status" value="2"/>
</dbReference>
<reference evidence="2 3" key="1">
    <citation type="journal article" date="2022" name="Nat. Plants">
        <title>Genomes of leafy and leafless Platanthera orchids illuminate the evolution of mycoheterotrophy.</title>
        <authorList>
            <person name="Li M.H."/>
            <person name="Liu K.W."/>
            <person name="Li Z."/>
            <person name="Lu H.C."/>
            <person name="Ye Q.L."/>
            <person name="Zhang D."/>
            <person name="Wang J.Y."/>
            <person name="Li Y.F."/>
            <person name="Zhong Z.M."/>
            <person name="Liu X."/>
            <person name="Yu X."/>
            <person name="Liu D.K."/>
            <person name="Tu X.D."/>
            <person name="Liu B."/>
            <person name="Hao Y."/>
            <person name="Liao X.Y."/>
            <person name="Jiang Y.T."/>
            <person name="Sun W.H."/>
            <person name="Chen J."/>
            <person name="Chen Y.Q."/>
            <person name="Ai Y."/>
            <person name="Zhai J.W."/>
            <person name="Wu S.S."/>
            <person name="Zhou Z."/>
            <person name="Hsiao Y.Y."/>
            <person name="Wu W.L."/>
            <person name="Chen Y.Y."/>
            <person name="Lin Y.F."/>
            <person name="Hsu J.L."/>
            <person name="Li C.Y."/>
            <person name="Wang Z.W."/>
            <person name="Zhao X."/>
            <person name="Zhong W.Y."/>
            <person name="Ma X.K."/>
            <person name="Ma L."/>
            <person name="Huang J."/>
            <person name="Chen G.Z."/>
            <person name="Huang M.Z."/>
            <person name="Huang L."/>
            <person name="Peng D.H."/>
            <person name="Luo Y.B."/>
            <person name="Zou S.Q."/>
            <person name="Chen S.P."/>
            <person name="Lan S."/>
            <person name="Tsai W.C."/>
            <person name="Van de Peer Y."/>
            <person name="Liu Z.J."/>
        </authorList>
    </citation>
    <scope>NUCLEOTIDE SEQUENCE [LARGE SCALE GENOMIC DNA]</scope>
    <source>
        <strain evidence="2">Lor288</strain>
    </source>
</reference>
<keyword evidence="3" id="KW-1185">Reference proteome</keyword>
<gene>
    <name evidence="2" type="ORF">KSP40_PGU021715</name>
</gene>
<evidence type="ECO:0000313" key="3">
    <source>
        <dbReference type="Proteomes" id="UP001412067"/>
    </source>
</evidence>
<comment type="caution">
    <text evidence="2">The sequence shown here is derived from an EMBL/GenBank/DDBJ whole genome shotgun (WGS) entry which is preliminary data.</text>
</comment>
<protein>
    <submittedName>
        <fullName evidence="2">LRR receptor-like serine/threonine-protein kinase</fullName>
    </submittedName>
</protein>
<keyword evidence="1" id="KW-0732">Signal</keyword>
<proteinExistence type="predicted"/>
<sequence>MAWEEISSTTTLISLLLILVEGERSPTMVPSSAMDRVCRPTPVTRGMREVGNKRRARKLEMSVEIIFASRTPRAVNTILERWGKKASGAWNLSGDLCTGAAIDNTGLDDPSFNPGIKCDCSSINDTLCHIVQFKVYALDVVGTIPEELSNLTYLFTLDLRQNYLTGPLPAFIGNFSSMQYLSFGINALSGPIPKELGKLQKLVSLGMGANNFSGPLPPELGALTSLNAWYMDSCGASGELPPSLSNLKSLETLWASDINFTGKIPDFIGGWTNLTTLARANSEEEENPADVPMTGRRGASARRCGAMGGGVQMQGGAVQWGCGVRDRGAGYTQRRIQGNSFSGPIPSSFSGLSKMTDLRIGDLINGSSSLAFINNMTSLTTLILRNSKISDTLPSDFEKYNSLLKL</sequence>